<accession>A0A9X7G8R5</accession>
<organism evidence="2 3">
    <name type="scientific">Bacillus cereus</name>
    <dbReference type="NCBI Taxonomy" id="1396"/>
    <lineage>
        <taxon>Bacteria</taxon>
        <taxon>Bacillati</taxon>
        <taxon>Bacillota</taxon>
        <taxon>Bacilli</taxon>
        <taxon>Bacillales</taxon>
        <taxon>Bacillaceae</taxon>
        <taxon>Bacillus</taxon>
        <taxon>Bacillus cereus group</taxon>
    </lineage>
</organism>
<dbReference type="EMBL" id="NVDQ01000018">
    <property type="protein sequence ID" value="PFV08536.1"/>
    <property type="molecule type" value="Genomic_DNA"/>
</dbReference>
<dbReference type="AlphaFoldDB" id="A0A9X7G8R5"/>
<evidence type="ECO:0000313" key="3">
    <source>
        <dbReference type="Proteomes" id="UP000226257"/>
    </source>
</evidence>
<dbReference type="PANTHER" id="PTHR35525">
    <property type="entry name" value="BLL6575 PROTEIN"/>
    <property type="match status" value="1"/>
</dbReference>
<dbReference type="Gene3D" id="1.10.3300.10">
    <property type="entry name" value="Jann2411-like domain"/>
    <property type="match status" value="1"/>
</dbReference>
<comment type="caution">
    <text evidence="2">The sequence shown here is derived from an EMBL/GenBank/DDBJ whole genome shotgun (WGS) entry which is preliminary data.</text>
</comment>
<dbReference type="InterPro" id="IPR010852">
    <property type="entry name" value="ABATE"/>
</dbReference>
<gene>
    <name evidence="2" type="ORF">COK98_09025</name>
</gene>
<dbReference type="Proteomes" id="UP000226257">
    <property type="component" value="Unassembled WGS sequence"/>
</dbReference>
<dbReference type="Pfam" id="PF11706">
    <property type="entry name" value="zf-CGNR"/>
    <property type="match status" value="1"/>
</dbReference>
<dbReference type="InterPro" id="IPR021005">
    <property type="entry name" value="Znf_CGNR"/>
</dbReference>
<evidence type="ECO:0000313" key="2">
    <source>
        <dbReference type="EMBL" id="PFV08536.1"/>
    </source>
</evidence>
<protein>
    <submittedName>
        <fullName evidence="2">PadR family transcriptional regulator</fullName>
    </submittedName>
</protein>
<dbReference type="RefSeq" id="WP_065845658.1">
    <property type="nucleotide sequence ID" value="NZ_JAFLOS010000002.1"/>
</dbReference>
<name>A0A9X7G8R5_BACCE</name>
<dbReference type="PANTHER" id="PTHR35525:SF3">
    <property type="entry name" value="BLL6575 PROTEIN"/>
    <property type="match status" value="1"/>
</dbReference>
<feature type="domain" description="Zinc finger CGNR" evidence="1">
    <location>
        <begin position="127"/>
        <end position="174"/>
    </location>
</feature>
<dbReference type="SUPFAM" id="SSF160904">
    <property type="entry name" value="Jann2411-like"/>
    <property type="match status" value="1"/>
</dbReference>
<evidence type="ECO:0000259" key="1">
    <source>
        <dbReference type="Pfam" id="PF11706"/>
    </source>
</evidence>
<proteinExistence type="predicted"/>
<dbReference type="InterPro" id="IPR023286">
    <property type="entry name" value="ABATE_dom_sf"/>
</dbReference>
<sequence length="181" mass="21117">MINNQVAPGDLEIVRNFLNTWEIPNDTRQPLEHLHCEEDIKDFISKNFSGIEFFGKLEEVHQFRKDVRISLETSNIDNLTKWLMSYPINVSILDVDNIQYSAVKKHDFFSEVLIIIVESISLHQWKRLKACPDCKWVFYDNSRNGSKRWCGMYASNANGRSCGTIAKVKRYRKKNKVSSNV</sequence>
<reference evidence="2 3" key="1">
    <citation type="submission" date="2017-09" db="EMBL/GenBank/DDBJ databases">
        <title>Large-scale bioinformatics analysis of Bacillus genomes uncovers conserved roles of natural products in bacterial physiology.</title>
        <authorList>
            <consortium name="Agbiome Team Llc"/>
            <person name="Bleich R.M."/>
            <person name="Grubbs K.J."/>
            <person name="Santa Maria K.C."/>
            <person name="Allen S.E."/>
            <person name="Farag S."/>
            <person name="Shank E.A."/>
            <person name="Bowers A."/>
        </authorList>
    </citation>
    <scope>NUCLEOTIDE SEQUENCE [LARGE SCALE GENOMIC DNA]</scope>
    <source>
        <strain evidence="2 3">AFS060282</strain>
    </source>
</reference>